<keyword evidence="2" id="KW-1185">Reference proteome</keyword>
<dbReference type="EMBL" id="QUNI01000028">
    <property type="protein sequence ID" value="REG88769.1"/>
    <property type="molecule type" value="Genomic_DNA"/>
</dbReference>
<evidence type="ECO:0000313" key="2">
    <source>
        <dbReference type="Proteomes" id="UP000257136"/>
    </source>
</evidence>
<proteinExistence type="predicted"/>
<sequence length="198" mass="23842">MNWLQRQLFSFLVFIGSIFPDNNKSIDLGSDYVIRDNKCIVPTNLYTDTEIYSKVIDYKFNDKFIIAKQTPKISSYKKLVREDLRTRLIIYDGFLKERNDKDYEKITTPSIVNSIKSDSLIYYRFKKNGLKENYYDKNLKIEEVVDSILKNDMFYKKILRNKINYWIINKLDNTRFGPFTRIEFENELKIKNINLQFE</sequence>
<dbReference type="AlphaFoldDB" id="A0A3E0DYW7"/>
<comment type="caution">
    <text evidence="1">The sequence shown here is derived from an EMBL/GenBank/DDBJ whole genome shotgun (WGS) entry which is preliminary data.</text>
</comment>
<reference evidence="1 2" key="1">
    <citation type="submission" date="2018-08" db="EMBL/GenBank/DDBJ databases">
        <title>Genomic Encyclopedia of Archaeal and Bacterial Type Strains, Phase II (KMG-II): from individual species to whole genera.</title>
        <authorList>
            <person name="Goeker M."/>
        </authorList>
    </citation>
    <scope>NUCLEOTIDE SEQUENCE [LARGE SCALE GENOMIC DNA]</scope>
    <source>
        <strain evidence="1 2">DSM 100880</strain>
    </source>
</reference>
<gene>
    <name evidence="1" type="ORF">C8P67_1289</name>
</gene>
<evidence type="ECO:0000313" key="1">
    <source>
        <dbReference type="EMBL" id="REG88769.1"/>
    </source>
</evidence>
<organism evidence="1 2">
    <name type="scientific">Flavobacterium aquicola</name>
    <dbReference type="NCBI Taxonomy" id="1682742"/>
    <lineage>
        <taxon>Bacteria</taxon>
        <taxon>Pseudomonadati</taxon>
        <taxon>Bacteroidota</taxon>
        <taxon>Flavobacteriia</taxon>
        <taxon>Flavobacteriales</taxon>
        <taxon>Flavobacteriaceae</taxon>
        <taxon>Flavobacterium</taxon>
    </lineage>
</organism>
<accession>A0A3E0DYW7</accession>
<dbReference type="Proteomes" id="UP000257136">
    <property type="component" value="Unassembled WGS sequence"/>
</dbReference>
<protein>
    <submittedName>
        <fullName evidence="1">Uncharacterized protein</fullName>
    </submittedName>
</protein>
<name>A0A3E0DYW7_9FLAO</name>